<reference evidence="1 2" key="1">
    <citation type="submission" date="2019-10" db="EMBL/GenBank/DDBJ databases">
        <title>Lysobacter alkalisoli sp. nov., isolated from saline-alkaline soil.</title>
        <authorList>
            <person name="Sun J.-Q."/>
        </authorList>
    </citation>
    <scope>NUCLEOTIDE SEQUENCE [LARGE SCALE GENOMIC DNA]</scope>
    <source>
        <strain evidence="1 2">KCTC 42381</strain>
    </source>
</reference>
<gene>
    <name evidence="1" type="ORF">FKV24_016680</name>
</gene>
<dbReference type="Proteomes" id="UP000320431">
    <property type="component" value="Unassembled WGS sequence"/>
</dbReference>
<sequence>MLSTNISGPDSSTQNTCIVCIRNELNSIRVNALEHEPLHLNSVLQWHPNGGVTEIQLSTIVTADVAQRIKLKTLTGRNVATTTVVENQAPIGVFRAVQPAIGTKPQSPAIAQLKRPLTLFGDSVLIRYLEQFCILGNRWPHKTRPA</sequence>
<dbReference type="EMBL" id="VICD02000297">
    <property type="protein sequence ID" value="KAB8166904.1"/>
    <property type="molecule type" value="Genomic_DNA"/>
</dbReference>
<evidence type="ECO:0000313" key="2">
    <source>
        <dbReference type="Proteomes" id="UP000320431"/>
    </source>
</evidence>
<proteinExistence type="predicted"/>
<comment type="caution">
    <text evidence="1">The sequence shown here is derived from an EMBL/GenBank/DDBJ whole genome shotgun (WGS) entry which is preliminary data.</text>
</comment>
<organism evidence="1 2">
    <name type="scientific">Marilutibacter maris</name>
    <dbReference type="NCBI Taxonomy" id="1605891"/>
    <lineage>
        <taxon>Bacteria</taxon>
        <taxon>Pseudomonadati</taxon>
        <taxon>Pseudomonadota</taxon>
        <taxon>Gammaproteobacteria</taxon>
        <taxon>Lysobacterales</taxon>
        <taxon>Lysobacteraceae</taxon>
        <taxon>Marilutibacter</taxon>
    </lineage>
</organism>
<dbReference type="AlphaFoldDB" id="A0A508A079"/>
<name>A0A508A079_9GAMM</name>
<dbReference type="RefSeq" id="WP_141483180.1">
    <property type="nucleotide sequence ID" value="NZ_VICD02000297.1"/>
</dbReference>
<accession>A0A508A079</accession>
<evidence type="ECO:0000313" key="1">
    <source>
        <dbReference type="EMBL" id="KAB8166904.1"/>
    </source>
</evidence>
<protein>
    <submittedName>
        <fullName evidence="1">Uncharacterized protein</fullName>
    </submittedName>
</protein>